<evidence type="ECO:0000313" key="1">
    <source>
        <dbReference type="EMBL" id="PKK58110.1"/>
    </source>
</evidence>
<accession>A0A2N1M8Z3</accession>
<dbReference type="AlphaFoldDB" id="A0A2N1M8Z3"/>
<dbReference type="Proteomes" id="UP000233469">
    <property type="component" value="Unassembled WGS sequence"/>
</dbReference>
<evidence type="ECO:0000313" key="2">
    <source>
        <dbReference type="Proteomes" id="UP000233469"/>
    </source>
</evidence>
<reference evidence="1 2" key="1">
    <citation type="submission" date="2016-04" db="EMBL/GenBank/DDBJ databases">
        <title>Genome analyses suggest a sexual origin of heterokaryosis in a supposedly ancient asexual fungus.</title>
        <authorList>
            <person name="Ropars J."/>
            <person name="Sedzielewska K."/>
            <person name="Noel J."/>
            <person name="Charron P."/>
            <person name="Farinelli L."/>
            <person name="Marton T."/>
            <person name="Kruger M."/>
            <person name="Pelin A."/>
            <person name="Brachmann A."/>
            <person name="Corradi N."/>
        </authorList>
    </citation>
    <scope>NUCLEOTIDE SEQUENCE [LARGE SCALE GENOMIC DNA]</scope>
    <source>
        <strain evidence="1 2">C2</strain>
    </source>
</reference>
<comment type="caution">
    <text evidence="1">The sequence shown here is derived from an EMBL/GenBank/DDBJ whole genome shotgun (WGS) entry which is preliminary data.</text>
</comment>
<sequence>MSKTGFGQSKIVQLKKPIGQVQNPTLRIEKGTVIKSEAQLSSRAGWITGHLYNLSYVIL</sequence>
<protein>
    <submittedName>
        <fullName evidence="1">Uncharacterized protein</fullName>
    </submittedName>
</protein>
<gene>
    <name evidence="1" type="ORF">RhiirC2_796845</name>
</gene>
<name>A0A2N1M8Z3_9GLOM</name>
<proteinExistence type="predicted"/>
<reference evidence="1 2" key="2">
    <citation type="submission" date="2017-10" db="EMBL/GenBank/DDBJ databases">
        <title>Extensive intraspecific genome diversity in a model arbuscular mycorrhizal fungus.</title>
        <authorList>
            <person name="Chen E.C.H."/>
            <person name="Morin E."/>
            <person name="Baudet D."/>
            <person name="Noel J."/>
            <person name="Ndikumana S."/>
            <person name="Charron P."/>
            <person name="St-Onge C."/>
            <person name="Giorgi J."/>
            <person name="Grigoriev I.V."/>
            <person name="Roux C."/>
            <person name="Martin F.M."/>
            <person name="Corradi N."/>
        </authorList>
    </citation>
    <scope>NUCLEOTIDE SEQUENCE [LARGE SCALE GENOMIC DNA]</scope>
    <source>
        <strain evidence="1 2">C2</strain>
    </source>
</reference>
<organism evidence="1 2">
    <name type="scientific">Rhizophagus irregularis</name>
    <dbReference type="NCBI Taxonomy" id="588596"/>
    <lineage>
        <taxon>Eukaryota</taxon>
        <taxon>Fungi</taxon>
        <taxon>Fungi incertae sedis</taxon>
        <taxon>Mucoromycota</taxon>
        <taxon>Glomeromycotina</taxon>
        <taxon>Glomeromycetes</taxon>
        <taxon>Glomerales</taxon>
        <taxon>Glomeraceae</taxon>
        <taxon>Rhizophagus</taxon>
    </lineage>
</organism>
<dbReference type="EMBL" id="LLXL01003833">
    <property type="protein sequence ID" value="PKK58110.1"/>
    <property type="molecule type" value="Genomic_DNA"/>
</dbReference>